<dbReference type="GO" id="GO:0006508">
    <property type="term" value="P:proteolysis"/>
    <property type="evidence" value="ECO:0007669"/>
    <property type="project" value="UniProtKB-KW"/>
</dbReference>
<name>A0A1I3XMY4_9ACTN</name>
<comment type="similarity">
    <text evidence="1">Belongs to the peptidase C56 family.</text>
</comment>
<accession>A0A1I3XMY4</accession>
<dbReference type="NCBIfam" id="TIGR01382">
    <property type="entry name" value="PfpI"/>
    <property type="match status" value="1"/>
</dbReference>
<keyword evidence="3" id="KW-0645">Protease</keyword>
<dbReference type="InterPro" id="IPR002818">
    <property type="entry name" value="DJ-1/PfpI"/>
</dbReference>
<dbReference type="AlphaFoldDB" id="A0A1I3XMY4"/>
<dbReference type="CDD" id="cd03134">
    <property type="entry name" value="GATase1_PfpI_like"/>
    <property type="match status" value="1"/>
</dbReference>
<dbReference type="PANTHER" id="PTHR42733">
    <property type="entry name" value="DJ-1 PROTEIN"/>
    <property type="match status" value="1"/>
</dbReference>
<keyword evidence="3" id="KW-0378">Hydrolase</keyword>
<dbReference type="PANTHER" id="PTHR42733:SF12">
    <property type="entry name" value="PROTEINASE"/>
    <property type="match status" value="1"/>
</dbReference>
<dbReference type="RefSeq" id="WP_093889514.1">
    <property type="nucleotide sequence ID" value="NZ_FOQY01000019.1"/>
</dbReference>
<feature type="domain" description="DJ-1/PfpI" evidence="2">
    <location>
        <begin position="5"/>
        <end position="177"/>
    </location>
</feature>
<dbReference type="GO" id="GO:0008233">
    <property type="term" value="F:peptidase activity"/>
    <property type="evidence" value="ECO:0007669"/>
    <property type="project" value="UniProtKB-KW"/>
</dbReference>
<dbReference type="Pfam" id="PF01965">
    <property type="entry name" value="DJ-1_PfpI"/>
    <property type="match status" value="1"/>
</dbReference>
<protein>
    <submittedName>
        <fullName evidence="3">Protease I</fullName>
    </submittedName>
</protein>
<dbReference type="EMBL" id="FOQY01000019">
    <property type="protein sequence ID" value="SFK20838.1"/>
    <property type="molecule type" value="Genomic_DNA"/>
</dbReference>
<evidence type="ECO:0000256" key="1">
    <source>
        <dbReference type="ARBA" id="ARBA00008542"/>
    </source>
</evidence>
<dbReference type="Gene3D" id="3.40.50.880">
    <property type="match status" value="1"/>
</dbReference>
<evidence type="ECO:0000313" key="4">
    <source>
        <dbReference type="Proteomes" id="UP000199111"/>
    </source>
</evidence>
<dbReference type="InterPro" id="IPR029062">
    <property type="entry name" value="Class_I_gatase-like"/>
</dbReference>
<evidence type="ECO:0000313" key="3">
    <source>
        <dbReference type="EMBL" id="SFK20838.1"/>
    </source>
</evidence>
<dbReference type="GeneID" id="96300853"/>
<dbReference type="SUPFAM" id="SSF52317">
    <property type="entry name" value="Class I glutamine amidotransferase-like"/>
    <property type="match status" value="1"/>
</dbReference>
<evidence type="ECO:0000259" key="2">
    <source>
        <dbReference type="Pfam" id="PF01965"/>
    </source>
</evidence>
<reference evidence="4" key="1">
    <citation type="submission" date="2016-10" db="EMBL/GenBank/DDBJ databases">
        <authorList>
            <person name="Varghese N."/>
            <person name="Submissions S."/>
        </authorList>
    </citation>
    <scope>NUCLEOTIDE SEQUENCE [LARGE SCALE GENOMIC DNA]</scope>
    <source>
        <strain evidence="4">CGMCC 4.2126</strain>
    </source>
</reference>
<dbReference type="InterPro" id="IPR006286">
    <property type="entry name" value="C56_PfpI-like"/>
</dbReference>
<keyword evidence="4" id="KW-1185">Reference proteome</keyword>
<organism evidence="3 4">
    <name type="scientific">Streptosporangium canum</name>
    <dbReference type="NCBI Taxonomy" id="324952"/>
    <lineage>
        <taxon>Bacteria</taxon>
        <taxon>Bacillati</taxon>
        <taxon>Actinomycetota</taxon>
        <taxon>Actinomycetes</taxon>
        <taxon>Streptosporangiales</taxon>
        <taxon>Streptosporangiaceae</taxon>
        <taxon>Streptosporangium</taxon>
    </lineage>
</organism>
<dbReference type="Proteomes" id="UP000199111">
    <property type="component" value="Unassembled WGS sequence"/>
</dbReference>
<dbReference type="PROSITE" id="PS51276">
    <property type="entry name" value="PEPTIDASE_C56_PFPI"/>
    <property type="match status" value="1"/>
</dbReference>
<proteinExistence type="inferred from homology"/>
<sequence length="181" mass="19614">MLNDKTIAFLVAPEGVEQVELTEPWQAVKQAGATPRLISTKAGEIQAFNHLDKADRFPVDETIDEVLADDFEGLVLPGGVANPDLLRTVPSAVRFVKDFFEAGKPVAAICHAPWTLIEAGVVRGRKVTSWPSLRTDLRNAGADWEDREVVICTSGPNTLVTSRKPDDLKAFCQAAVDAFSG</sequence>
<gene>
    <name evidence="3" type="ORF">SAMN05216275_119135</name>
</gene>